<keyword evidence="2" id="KW-1185">Reference proteome</keyword>
<reference evidence="1 2" key="1">
    <citation type="submission" date="2020-02" db="EMBL/GenBank/DDBJ databases">
        <title>Draft genome sequence of Limisphaera ngatamarikiensis NGM72.4T, a thermophilic Verrucomicrobia grouped in subdivision 3.</title>
        <authorList>
            <person name="Carere C.R."/>
            <person name="Steen J."/>
            <person name="Hugenholtz P."/>
            <person name="Stott M.B."/>
        </authorList>
    </citation>
    <scope>NUCLEOTIDE SEQUENCE [LARGE SCALE GENOMIC DNA]</scope>
    <source>
        <strain evidence="1 2">NGM72.4</strain>
    </source>
</reference>
<proteinExistence type="predicted"/>
<dbReference type="CDD" id="cd12952">
    <property type="entry name" value="MMP_ACEL2062"/>
    <property type="match status" value="1"/>
</dbReference>
<evidence type="ECO:0000313" key="2">
    <source>
        <dbReference type="Proteomes" id="UP000477311"/>
    </source>
</evidence>
<dbReference type="EMBL" id="JAAKYA010000036">
    <property type="protein sequence ID" value="NGO38875.1"/>
    <property type="molecule type" value="Genomic_DNA"/>
</dbReference>
<accession>A0A6M1RQC6</accession>
<organism evidence="1 2">
    <name type="scientific">Limisphaera ngatamarikiensis</name>
    <dbReference type="NCBI Taxonomy" id="1324935"/>
    <lineage>
        <taxon>Bacteria</taxon>
        <taxon>Pseudomonadati</taxon>
        <taxon>Verrucomicrobiota</taxon>
        <taxon>Verrucomicrobiia</taxon>
        <taxon>Limisphaerales</taxon>
        <taxon>Limisphaeraceae</taxon>
        <taxon>Limisphaera</taxon>
    </lineage>
</organism>
<dbReference type="Pfam" id="PF06262">
    <property type="entry name" value="Zincin_1"/>
    <property type="match status" value="1"/>
</dbReference>
<dbReference type="AlphaFoldDB" id="A0A6M1RQC6"/>
<evidence type="ECO:0000313" key="1">
    <source>
        <dbReference type="EMBL" id="NGO38875.1"/>
    </source>
</evidence>
<dbReference type="Proteomes" id="UP000477311">
    <property type="component" value="Unassembled WGS sequence"/>
</dbReference>
<sequence>MQPCWQRLRQLAEAEVEATLEALPEPLRARAREVPVTFERRPGRELREEGYAPDTLGMFTGAPYGEEGLVPLPPQILLFLLNLWEFAGGDEEAFREEVRTTYLHELGHYLGLSEDELTERGLE</sequence>
<gene>
    <name evidence="1" type="ORF">G4L39_05625</name>
</gene>
<dbReference type="Gene3D" id="3.30.2010.20">
    <property type="match status" value="1"/>
</dbReference>
<dbReference type="SUPFAM" id="SSF55486">
    <property type="entry name" value="Metalloproteases ('zincins'), catalytic domain"/>
    <property type="match status" value="1"/>
</dbReference>
<dbReference type="InterPro" id="IPR010428">
    <property type="entry name" value="Zincin_1"/>
</dbReference>
<dbReference type="RefSeq" id="WP_165106586.1">
    <property type="nucleotide sequence ID" value="NZ_JAAKYA010000036.1"/>
</dbReference>
<name>A0A6M1RQC6_9BACT</name>
<dbReference type="InterPro" id="IPR038555">
    <property type="entry name" value="Zincin_1_sf"/>
</dbReference>
<protein>
    <submittedName>
        <fullName evidence="1">Metallopeptidase family protein</fullName>
    </submittedName>
</protein>
<comment type="caution">
    <text evidence="1">The sequence shown here is derived from an EMBL/GenBank/DDBJ whole genome shotgun (WGS) entry which is preliminary data.</text>
</comment>